<dbReference type="GO" id="GO:0008270">
    <property type="term" value="F:zinc ion binding"/>
    <property type="evidence" value="ECO:0007669"/>
    <property type="project" value="InterPro"/>
</dbReference>
<dbReference type="RefSeq" id="WP_158052241.1">
    <property type="nucleotide sequence ID" value="NZ_WBKB01000004.1"/>
</dbReference>
<dbReference type="AlphaFoldDB" id="A0A7J5BAS5"/>
<evidence type="ECO:0000313" key="9">
    <source>
        <dbReference type="Proteomes" id="UP000433493"/>
    </source>
</evidence>
<dbReference type="Pfam" id="PF08240">
    <property type="entry name" value="ADH_N"/>
    <property type="match status" value="1"/>
</dbReference>
<dbReference type="SUPFAM" id="SSF50129">
    <property type="entry name" value="GroES-like"/>
    <property type="match status" value="1"/>
</dbReference>
<evidence type="ECO:0000256" key="6">
    <source>
        <dbReference type="RuleBase" id="RU361277"/>
    </source>
</evidence>
<feature type="domain" description="Enoyl reductase (ER)" evidence="7">
    <location>
        <begin position="7"/>
        <end position="328"/>
    </location>
</feature>
<dbReference type="Gene3D" id="3.40.50.720">
    <property type="entry name" value="NAD(P)-binding Rossmann-like Domain"/>
    <property type="match status" value="1"/>
</dbReference>
<sequence>MRAARYYDNRDIRIEDIETPTVEPGTVGIDVAWCGICGSDLHEYVDGPIFIPPHGQPHPISGESAPVTLGHEMSGVVYEVGEGVEDVAVGDHVVVEPYIIDEDVDTGPDSNDYHLSPNMNFIGLGGRGGGLSEKIVVQRRWVHPVDKSVPLDEAALIEPLSVGAHAVERSRAKAGDVAIVGGAGPIGLLTSAVLKGIGVTVVISELSEIRRRKAIDSGVADHAFDPREVDVVEEVRKLTDGRGADIAFECTSVQVVLDTLMDALRPRGVLTVVSIWGHKGELDMQKLVLKEIDVRGTIAYVNTHPQTIKLVEEGKINLKPFITGKIGLDDLIDKGFDTLINHNETAVKILVSPSGKGL</sequence>
<dbReference type="EMBL" id="WBKB01000004">
    <property type="protein sequence ID" value="KAB1643192.1"/>
    <property type="molecule type" value="Genomic_DNA"/>
</dbReference>
<reference evidence="8 9" key="1">
    <citation type="submission" date="2019-09" db="EMBL/GenBank/DDBJ databases">
        <title>Phylogeny of genus Pseudoclavibacter and closely related genus.</title>
        <authorList>
            <person name="Li Y."/>
        </authorList>
    </citation>
    <scope>NUCLEOTIDE SEQUENCE [LARGE SCALE GENOMIC DNA]</scope>
    <source>
        <strain evidence="8 9">KCTC 13959</strain>
    </source>
</reference>
<organism evidence="8 9">
    <name type="scientific">Gulosibacter chungangensis</name>
    <dbReference type="NCBI Taxonomy" id="979746"/>
    <lineage>
        <taxon>Bacteria</taxon>
        <taxon>Bacillati</taxon>
        <taxon>Actinomycetota</taxon>
        <taxon>Actinomycetes</taxon>
        <taxon>Micrococcales</taxon>
        <taxon>Microbacteriaceae</taxon>
        <taxon>Gulosibacter</taxon>
    </lineage>
</organism>
<dbReference type="PANTHER" id="PTHR43161">
    <property type="entry name" value="SORBITOL DEHYDROGENASE"/>
    <property type="match status" value="1"/>
</dbReference>
<evidence type="ECO:0000256" key="1">
    <source>
        <dbReference type="ARBA" id="ARBA00001947"/>
    </source>
</evidence>
<dbReference type="PROSITE" id="PS00059">
    <property type="entry name" value="ADH_ZINC"/>
    <property type="match status" value="1"/>
</dbReference>
<dbReference type="InterPro" id="IPR013154">
    <property type="entry name" value="ADH-like_N"/>
</dbReference>
<dbReference type="InterPro" id="IPR002328">
    <property type="entry name" value="ADH_Zn_CS"/>
</dbReference>
<evidence type="ECO:0000313" key="8">
    <source>
        <dbReference type="EMBL" id="KAB1643192.1"/>
    </source>
</evidence>
<dbReference type="CDD" id="cd08233">
    <property type="entry name" value="butanediol_DH_like"/>
    <property type="match status" value="1"/>
</dbReference>
<name>A0A7J5BAS5_9MICO</name>
<dbReference type="SUPFAM" id="SSF51735">
    <property type="entry name" value="NAD(P)-binding Rossmann-fold domains"/>
    <property type="match status" value="1"/>
</dbReference>
<protein>
    <submittedName>
        <fullName evidence="8">2,3-butanediol dehydrogenase</fullName>
    </submittedName>
</protein>
<evidence type="ECO:0000259" key="7">
    <source>
        <dbReference type="SMART" id="SM00829"/>
    </source>
</evidence>
<evidence type="ECO:0000256" key="4">
    <source>
        <dbReference type="ARBA" id="ARBA00022833"/>
    </source>
</evidence>
<dbReference type="InterPro" id="IPR013149">
    <property type="entry name" value="ADH-like_C"/>
</dbReference>
<evidence type="ECO:0000256" key="5">
    <source>
        <dbReference type="ARBA" id="ARBA00023002"/>
    </source>
</evidence>
<accession>A0A7J5BAS5</accession>
<dbReference type="InterPro" id="IPR020843">
    <property type="entry name" value="ER"/>
</dbReference>
<dbReference type="InterPro" id="IPR036291">
    <property type="entry name" value="NAD(P)-bd_dom_sf"/>
</dbReference>
<proteinExistence type="inferred from homology"/>
<comment type="cofactor">
    <cofactor evidence="1 6">
        <name>Zn(2+)</name>
        <dbReference type="ChEBI" id="CHEBI:29105"/>
    </cofactor>
</comment>
<dbReference type="Pfam" id="PF00107">
    <property type="entry name" value="ADH_zinc_N"/>
    <property type="match status" value="1"/>
</dbReference>
<dbReference type="InterPro" id="IPR011032">
    <property type="entry name" value="GroES-like_sf"/>
</dbReference>
<dbReference type="GO" id="GO:0016491">
    <property type="term" value="F:oxidoreductase activity"/>
    <property type="evidence" value="ECO:0007669"/>
    <property type="project" value="UniProtKB-KW"/>
</dbReference>
<dbReference type="SMART" id="SM00829">
    <property type="entry name" value="PKS_ER"/>
    <property type="match status" value="1"/>
</dbReference>
<evidence type="ECO:0000256" key="3">
    <source>
        <dbReference type="ARBA" id="ARBA00022723"/>
    </source>
</evidence>
<keyword evidence="9" id="KW-1185">Reference proteome</keyword>
<dbReference type="Proteomes" id="UP000433493">
    <property type="component" value="Unassembled WGS sequence"/>
</dbReference>
<comment type="caution">
    <text evidence="8">The sequence shown here is derived from an EMBL/GenBank/DDBJ whole genome shotgun (WGS) entry which is preliminary data.</text>
</comment>
<gene>
    <name evidence="8" type="ORF">F8O05_08160</name>
</gene>
<dbReference type="PANTHER" id="PTHR43161:SF26">
    <property type="entry name" value="GALACTITOL 1-PHOSPHATE 5-DEHYDROGENASE"/>
    <property type="match status" value="1"/>
</dbReference>
<dbReference type="OrthoDB" id="9797931at2"/>
<comment type="similarity">
    <text evidence="2 6">Belongs to the zinc-containing alcohol dehydrogenase family.</text>
</comment>
<keyword evidence="5" id="KW-0560">Oxidoreductase</keyword>
<dbReference type="Gene3D" id="3.90.180.10">
    <property type="entry name" value="Medium-chain alcohol dehydrogenases, catalytic domain"/>
    <property type="match status" value="1"/>
</dbReference>
<keyword evidence="4 6" id="KW-0862">Zinc</keyword>
<keyword evidence="3 6" id="KW-0479">Metal-binding</keyword>
<evidence type="ECO:0000256" key="2">
    <source>
        <dbReference type="ARBA" id="ARBA00008072"/>
    </source>
</evidence>